<dbReference type="AlphaFoldDB" id="A0A0M3KCT0"/>
<evidence type="ECO:0000313" key="1">
    <source>
        <dbReference type="EMBL" id="VDK63694.1"/>
    </source>
</evidence>
<name>A0A0M3KCT0_ANISI</name>
<reference evidence="1 2" key="2">
    <citation type="submission" date="2018-11" db="EMBL/GenBank/DDBJ databases">
        <authorList>
            <consortium name="Pathogen Informatics"/>
        </authorList>
    </citation>
    <scope>NUCLEOTIDE SEQUENCE [LARGE SCALE GENOMIC DNA]</scope>
</reference>
<keyword evidence="2" id="KW-1185">Reference proteome</keyword>
<protein>
    <submittedName>
        <fullName evidence="1 3">Uncharacterized protein</fullName>
    </submittedName>
</protein>
<dbReference type="Proteomes" id="UP000267096">
    <property type="component" value="Unassembled WGS sequence"/>
</dbReference>
<reference evidence="3" key="1">
    <citation type="submission" date="2017-02" db="UniProtKB">
        <authorList>
            <consortium name="WormBaseParasite"/>
        </authorList>
    </citation>
    <scope>IDENTIFICATION</scope>
</reference>
<dbReference type="WBParaSite" id="ASIM_0001878201-mRNA-1">
    <property type="protein sequence ID" value="ASIM_0001878201-mRNA-1"/>
    <property type="gene ID" value="ASIM_0001878201"/>
</dbReference>
<gene>
    <name evidence="1" type="ORF">ASIM_LOCUS18178</name>
</gene>
<organism evidence="3">
    <name type="scientific">Anisakis simplex</name>
    <name type="common">Herring worm</name>
    <dbReference type="NCBI Taxonomy" id="6269"/>
    <lineage>
        <taxon>Eukaryota</taxon>
        <taxon>Metazoa</taxon>
        <taxon>Ecdysozoa</taxon>
        <taxon>Nematoda</taxon>
        <taxon>Chromadorea</taxon>
        <taxon>Rhabditida</taxon>
        <taxon>Spirurina</taxon>
        <taxon>Ascaridomorpha</taxon>
        <taxon>Ascaridoidea</taxon>
        <taxon>Anisakidae</taxon>
        <taxon>Anisakis</taxon>
        <taxon>Anisakis simplex complex</taxon>
    </lineage>
</organism>
<dbReference type="EMBL" id="UYRR01035141">
    <property type="protein sequence ID" value="VDK63694.1"/>
    <property type="molecule type" value="Genomic_DNA"/>
</dbReference>
<sequence length="114" mass="13428">MYSKKLALPSTENKIDAMLTKPVSLKSIRKRSAPLVEVQNNYQVAIVDHERTNSKRPSTNFDARFIEWQKEAERRTQSHDFECDQYAENFDKILRQAFSRVRRHGALLRLGYRS</sequence>
<evidence type="ECO:0000313" key="3">
    <source>
        <dbReference type="WBParaSite" id="ASIM_0001878201-mRNA-1"/>
    </source>
</evidence>
<accession>A0A0M3KCT0</accession>
<evidence type="ECO:0000313" key="2">
    <source>
        <dbReference type="Proteomes" id="UP000267096"/>
    </source>
</evidence>
<proteinExistence type="predicted"/>